<keyword evidence="1" id="KW-1133">Transmembrane helix</keyword>
<protein>
    <submittedName>
        <fullName evidence="2">Uncharacterized protein</fullName>
    </submittedName>
</protein>
<feature type="transmembrane region" description="Helical" evidence="1">
    <location>
        <begin position="141"/>
        <end position="163"/>
    </location>
</feature>
<evidence type="ECO:0000256" key="1">
    <source>
        <dbReference type="SAM" id="Phobius"/>
    </source>
</evidence>
<dbReference type="Proteomes" id="UP000521943">
    <property type="component" value="Unassembled WGS sequence"/>
</dbReference>
<keyword evidence="1" id="KW-0472">Membrane</keyword>
<dbReference type="EMBL" id="JACGCI010000055">
    <property type="protein sequence ID" value="KAF6750663.1"/>
    <property type="molecule type" value="Genomic_DNA"/>
</dbReference>
<gene>
    <name evidence="2" type="ORF">DFP72DRAFT_507927</name>
</gene>
<accession>A0A8H6M0A2</accession>
<sequence length="174" mass="19225">MGPGDFTDFHGDWESKQNRCPETAVAFTLNSPIEAWMVPHYGHPAVITVTILQATSRGQTQTSGCGSLEYLLWIFISSQLGALREWDIFALKQRTLKTSNPDLLFTFVLHYSSVLKTSLRADFLREMVGVARRCAGGADGARIVACAVTVLGSISSLLCIGFPTSIRRQRCRRN</sequence>
<reference evidence="2 3" key="1">
    <citation type="submission" date="2020-07" db="EMBL/GenBank/DDBJ databases">
        <title>Comparative genomics of pyrophilous fungi reveals a link between fire events and developmental genes.</title>
        <authorList>
            <consortium name="DOE Joint Genome Institute"/>
            <person name="Steindorff A.S."/>
            <person name="Carver A."/>
            <person name="Calhoun S."/>
            <person name="Stillman K."/>
            <person name="Liu H."/>
            <person name="Lipzen A."/>
            <person name="Pangilinan J."/>
            <person name="Labutti K."/>
            <person name="Bruns T.D."/>
            <person name="Grigoriev I.V."/>
        </authorList>
    </citation>
    <scope>NUCLEOTIDE SEQUENCE [LARGE SCALE GENOMIC DNA]</scope>
    <source>
        <strain evidence="2 3">CBS 144469</strain>
    </source>
</reference>
<organism evidence="2 3">
    <name type="scientific">Ephemerocybe angulata</name>
    <dbReference type="NCBI Taxonomy" id="980116"/>
    <lineage>
        <taxon>Eukaryota</taxon>
        <taxon>Fungi</taxon>
        <taxon>Dikarya</taxon>
        <taxon>Basidiomycota</taxon>
        <taxon>Agaricomycotina</taxon>
        <taxon>Agaricomycetes</taxon>
        <taxon>Agaricomycetidae</taxon>
        <taxon>Agaricales</taxon>
        <taxon>Agaricineae</taxon>
        <taxon>Psathyrellaceae</taxon>
        <taxon>Ephemerocybe</taxon>
    </lineage>
</organism>
<evidence type="ECO:0000313" key="2">
    <source>
        <dbReference type="EMBL" id="KAF6750663.1"/>
    </source>
</evidence>
<comment type="caution">
    <text evidence="2">The sequence shown here is derived from an EMBL/GenBank/DDBJ whole genome shotgun (WGS) entry which is preliminary data.</text>
</comment>
<name>A0A8H6M0A2_9AGAR</name>
<evidence type="ECO:0000313" key="3">
    <source>
        <dbReference type="Proteomes" id="UP000521943"/>
    </source>
</evidence>
<dbReference type="AlphaFoldDB" id="A0A8H6M0A2"/>
<proteinExistence type="predicted"/>
<keyword evidence="1" id="KW-0812">Transmembrane</keyword>
<keyword evidence="3" id="KW-1185">Reference proteome</keyword>